<dbReference type="Proteomes" id="UP000235786">
    <property type="component" value="Unassembled WGS sequence"/>
</dbReference>
<sequence>MRGSLTNAPSTSCLEKLSLSLCLEDTCGSLTNIQPNPIGSARTVACGTGQTSAPAGYRRCVVLEKLRGFQILGGRSGWWCGSVVVRSKGMLSSAARHPIFGQPTSSQSEWEFIAFGSRKNNSKTAADCAMSVADERPLPNGMEHCGRCRGKRHGIGLY</sequence>
<reference evidence="1 2" key="1">
    <citation type="submission" date="2016-04" db="EMBL/GenBank/DDBJ databases">
        <title>A degradative enzymes factory behind the ericoid mycorrhizal symbiosis.</title>
        <authorList>
            <consortium name="DOE Joint Genome Institute"/>
            <person name="Martino E."/>
            <person name="Morin E."/>
            <person name="Grelet G."/>
            <person name="Kuo A."/>
            <person name="Kohler A."/>
            <person name="Daghino S."/>
            <person name="Barry K."/>
            <person name="Choi C."/>
            <person name="Cichocki N."/>
            <person name="Clum A."/>
            <person name="Copeland A."/>
            <person name="Hainaut M."/>
            <person name="Haridas S."/>
            <person name="Labutti K."/>
            <person name="Lindquist E."/>
            <person name="Lipzen A."/>
            <person name="Khouja H.-R."/>
            <person name="Murat C."/>
            <person name="Ohm R."/>
            <person name="Olson A."/>
            <person name="Spatafora J."/>
            <person name="Veneault-Fourrey C."/>
            <person name="Henrissat B."/>
            <person name="Grigoriev I."/>
            <person name="Martin F."/>
            <person name="Perotto S."/>
        </authorList>
    </citation>
    <scope>NUCLEOTIDE SEQUENCE [LARGE SCALE GENOMIC DNA]</scope>
    <source>
        <strain evidence="1 2">F</strain>
    </source>
</reference>
<dbReference type="AlphaFoldDB" id="A0A2J6RSP8"/>
<keyword evidence="2" id="KW-1185">Reference proteome</keyword>
<name>A0A2J6RSP8_HYAVF</name>
<evidence type="ECO:0000313" key="1">
    <source>
        <dbReference type="EMBL" id="PMD41530.1"/>
    </source>
</evidence>
<proteinExistence type="predicted"/>
<organism evidence="1 2">
    <name type="scientific">Hyaloscypha variabilis (strain UAMH 11265 / GT02V1 / F)</name>
    <name type="common">Meliniomyces variabilis</name>
    <dbReference type="NCBI Taxonomy" id="1149755"/>
    <lineage>
        <taxon>Eukaryota</taxon>
        <taxon>Fungi</taxon>
        <taxon>Dikarya</taxon>
        <taxon>Ascomycota</taxon>
        <taxon>Pezizomycotina</taxon>
        <taxon>Leotiomycetes</taxon>
        <taxon>Helotiales</taxon>
        <taxon>Hyaloscyphaceae</taxon>
        <taxon>Hyaloscypha</taxon>
        <taxon>Hyaloscypha variabilis</taxon>
    </lineage>
</organism>
<gene>
    <name evidence="1" type="ORF">L207DRAFT_581953</name>
</gene>
<protein>
    <submittedName>
        <fullName evidence="1">Uncharacterized protein</fullName>
    </submittedName>
</protein>
<evidence type="ECO:0000313" key="2">
    <source>
        <dbReference type="Proteomes" id="UP000235786"/>
    </source>
</evidence>
<accession>A0A2J6RSP8</accession>
<dbReference type="EMBL" id="KZ613944">
    <property type="protein sequence ID" value="PMD41530.1"/>
    <property type="molecule type" value="Genomic_DNA"/>
</dbReference>